<protein>
    <recommendedName>
        <fullName evidence="3">DUF3794 domain-containing protein</fullName>
    </recommendedName>
</protein>
<organism evidence="1 2">
    <name type="scientific">Clostridium botulinum</name>
    <dbReference type="NCBI Taxonomy" id="1491"/>
    <lineage>
        <taxon>Bacteria</taxon>
        <taxon>Bacillati</taxon>
        <taxon>Bacillota</taxon>
        <taxon>Clostridia</taxon>
        <taxon>Eubacteriales</taxon>
        <taxon>Clostridiaceae</taxon>
        <taxon>Clostridium</taxon>
    </lineage>
</organism>
<gene>
    <name evidence="1" type="ORF">FDG31_08900</name>
</gene>
<proteinExistence type="predicted"/>
<dbReference type="AlphaFoldDB" id="A0A6B4JPF4"/>
<evidence type="ECO:0000313" key="1">
    <source>
        <dbReference type="EMBL" id="NFV26297.1"/>
    </source>
</evidence>
<evidence type="ECO:0008006" key="3">
    <source>
        <dbReference type="Google" id="ProtNLM"/>
    </source>
</evidence>
<name>A0A6B4JPF4_CLOBO</name>
<accession>A0A6B4JPF4</accession>
<dbReference type="Proteomes" id="UP000486903">
    <property type="component" value="Unassembled WGS sequence"/>
</dbReference>
<comment type="caution">
    <text evidence="1">The sequence shown here is derived from an EMBL/GenBank/DDBJ whole genome shotgun (WGS) entry which is preliminary data.</text>
</comment>
<dbReference type="EMBL" id="SXFB01000005">
    <property type="protein sequence ID" value="NFV26297.1"/>
    <property type="molecule type" value="Genomic_DNA"/>
</dbReference>
<evidence type="ECO:0000313" key="2">
    <source>
        <dbReference type="Proteomes" id="UP000486903"/>
    </source>
</evidence>
<dbReference type="RefSeq" id="WP_003371204.1">
    <property type="nucleotide sequence ID" value="NZ_JACBBA010000006.1"/>
</dbReference>
<sequence length="239" mass="27918">MKNADCYDIESICKDFNFVDKIPLSLCDASKNIIDFSSKIFIIEKKVINTCNIEKLILKGYKLINIEYSADNCTGKILCRKFVIPFFDSIAIPSCSKIIDVDANIVYCDIKQCTTTNIWLFNIVSICLTIYKQKSNHVIHCKNTHNDCFNDWNFKNDCYPPSKTCCCNDNIFINKEDCCYPEKNCRGKIYNEEDKCYPNEMCSKMKFIKKDCCYPKQVYKEKTCSIDMDEICENNHKRF</sequence>
<reference evidence="1 2" key="1">
    <citation type="submission" date="2019-04" db="EMBL/GenBank/DDBJ databases">
        <title>Genome sequencing of Clostridium botulinum Groups I-IV and Clostridium butyricum.</title>
        <authorList>
            <person name="Brunt J."/>
            <person name="Van Vliet A.H.M."/>
            <person name="Stringer S.C."/>
            <person name="Carter A.T."/>
            <person name="Peck M.W."/>
        </authorList>
    </citation>
    <scope>NUCLEOTIDE SEQUENCE [LARGE SCALE GENOMIC DNA]</scope>
    <source>
        <strain evidence="1 2">BL81</strain>
    </source>
</reference>